<dbReference type="SUPFAM" id="SSF56300">
    <property type="entry name" value="Metallo-dependent phosphatases"/>
    <property type="match status" value="1"/>
</dbReference>
<evidence type="ECO:0000256" key="1">
    <source>
        <dbReference type="ARBA" id="ARBA00008950"/>
    </source>
</evidence>
<dbReference type="GO" id="GO:0008758">
    <property type="term" value="F:UDP-2,3-diacylglucosamine hydrolase activity"/>
    <property type="evidence" value="ECO:0007669"/>
    <property type="project" value="TreeGrafter"/>
</dbReference>
<sequence length="269" mass="30642">MQAPACDTLLLSDVHLGSDISRAREALAVLDSCSYRRLILLGDIFSDLNFARLNGDHWKFLSQIRKLSNRKRRIEVVWVEGNHDQGLSKVMSHLVGIPVYQRYVWEFQGKRHLAIHGHQFDRFVANNAFISRVGELLFAQIQKLDHRKKTFSRYLDRINTRWLRLESKVAAGALAYAKSGHIDRIFCGHTHATAQIERDGVEYFNTGCWIDARPSYITIGEEGVTIREYDGGAYHCYPSEEREPEPAGSLDLFEQAGLSAVGAYQSIRC</sequence>
<dbReference type="Pfam" id="PF12850">
    <property type="entry name" value="Metallophos_2"/>
    <property type="match status" value="1"/>
</dbReference>
<organism evidence="3 4">
    <name type="scientific">Koribacter versatilis (strain Ellin345)</name>
    <dbReference type="NCBI Taxonomy" id="204669"/>
    <lineage>
        <taxon>Bacteria</taxon>
        <taxon>Pseudomonadati</taxon>
        <taxon>Acidobacteriota</taxon>
        <taxon>Terriglobia</taxon>
        <taxon>Terriglobales</taxon>
        <taxon>Candidatus Korobacteraceae</taxon>
        <taxon>Candidatus Korobacter</taxon>
    </lineage>
</organism>
<feature type="domain" description="Calcineurin-like phosphoesterase" evidence="2">
    <location>
        <begin position="9"/>
        <end position="213"/>
    </location>
</feature>
<dbReference type="EMBL" id="CP000360">
    <property type="protein sequence ID" value="ABF43016.1"/>
    <property type="molecule type" value="Genomic_DNA"/>
</dbReference>
<dbReference type="InterPro" id="IPR024654">
    <property type="entry name" value="Calcineurin-like_PHP_lpxH"/>
</dbReference>
<dbReference type="GO" id="GO:0009245">
    <property type="term" value="P:lipid A biosynthetic process"/>
    <property type="evidence" value="ECO:0007669"/>
    <property type="project" value="TreeGrafter"/>
</dbReference>
<keyword evidence="4" id="KW-1185">Reference proteome</keyword>
<dbReference type="PANTHER" id="PTHR34990">
    <property type="entry name" value="UDP-2,3-DIACYLGLUCOSAMINE HYDROLASE-RELATED"/>
    <property type="match status" value="1"/>
</dbReference>
<dbReference type="GO" id="GO:0016020">
    <property type="term" value="C:membrane"/>
    <property type="evidence" value="ECO:0007669"/>
    <property type="project" value="GOC"/>
</dbReference>
<reference evidence="3 4" key="1">
    <citation type="journal article" date="2009" name="Appl. Environ. Microbiol.">
        <title>Three genomes from the phylum Acidobacteria provide insight into the lifestyles of these microorganisms in soils.</title>
        <authorList>
            <person name="Ward N.L."/>
            <person name="Challacombe J.F."/>
            <person name="Janssen P.H."/>
            <person name="Henrissat B."/>
            <person name="Coutinho P.M."/>
            <person name="Wu M."/>
            <person name="Xie G."/>
            <person name="Haft D.H."/>
            <person name="Sait M."/>
            <person name="Badger J."/>
            <person name="Barabote R.D."/>
            <person name="Bradley B."/>
            <person name="Brettin T.S."/>
            <person name="Brinkac L.M."/>
            <person name="Bruce D."/>
            <person name="Creasy T."/>
            <person name="Daugherty S.C."/>
            <person name="Davidsen T.M."/>
            <person name="DeBoy R.T."/>
            <person name="Detter J.C."/>
            <person name="Dodson R.J."/>
            <person name="Durkin A.S."/>
            <person name="Ganapathy A."/>
            <person name="Gwinn-Giglio M."/>
            <person name="Han C.S."/>
            <person name="Khouri H."/>
            <person name="Kiss H."/>
            <person name="Kothari S.P."/>
            <person name="Madupu R."/>
            <person name="Nelson K.E."/>
            <person name="Nelson W.C."/>
            <person name="Paulsen I."/>
            <person name="Penn K."/>
            <person name="Ren Q."/>
            <person name="Rosovitz M.J."/>
            <person name="Selengut J.D."/>
            <person name="Shrivastava S."/>
            <person name="Sullivan S.A."/>
            <person name="Tapia R."/>
            <person name="Thompson L.S."/>
            <person name="Watkins K.L."/>
            <person name="Yang Q."/>
            <person name="Yu C."/>
            <person name="Zafar N."/>
            <person name="Zhou L."/>
            <person name="Kuske C.R."/>
        </authorList>
    </citation>
    <scope>NUCLEOTIDE SEQUENCE [LARGE SCALE GENOMIC DNA]</scope>
    <source>
        <strain evidence="3 4">Ellin345</strain>
    </source>
</reference>
<dbReference type="RefSeq" id="WP_011524815.1">
    <property type="nucleotide sequence ID" value="NC_008009.1"/>
</dbReference>
<evidence type="ECO:0000259" key="2">
    <source>
        <dbReference type="Pfam" id="PF12850"/>
    </source>
</evidence>
<dbReference type="KEGG" id="aba:Acid345_4016"/>
<proteinExistence type="inferred from homology"/>
<dbReference type="InterPro" id="IPR043461">
    <property type="entry name" value="LpxH-like"/>
</dbReference>
<gene>
    <name evidence="3" type="ordered locus">Acid345_4016</name>
</gene>
<dbReference type="Proteomes" id="UP000002432">
    <property type="component" value="Chromosome"/>
</dbReference>
<dbReference type="EnsemblBacteria" id="ABF43016">
    <property type="protein sequence ID" value="ABF43016"/>
    <property type="gene ID" value="Acid345_4016"/>
</dbReference>
<name>Q1IJD4_KORVE</name>
<dbReference type="AlphaFoldDB" id="Q1IJD4"/>
<evidence type="ECO:0000313" key="3">
    <source>
        <dbReference type="EMBL" id="ABF43016.1"/>
    </source>
</evidence>
<protein>
    <recommendedName>
        <fullName evidence="2">Calcineurin-like phosphoesterase domain-containing protein</fullName>
    </recommendedName>
</protein>
<dbReference type="InterPro" id="IPR029052">
    <property type="entry name" value="Metallo-depent_PP-like"/>
</dbReference>
<dbReference type="STRING" id="204669.Acid345_4016"/>
<dbReference type="eggNOG" id="COG2908">
    <property type="taxonomic scope" value="Bacteria"/>
</dbReference>
<dbReference type="Gene3D" id="3.60.21.10">
    <property type="match status" value="1"/>
</dbReference>
<accession>Q1IJD4</accession>
<comment type="similarity">
    <text evidence="1">Belongs to the metallophosphoesterase superfamily. YfcE family.</text>
</comment>
<dbReference type="CDD" id="cd07398">
    <property type="entry name" value="MPP_YbbF-LpxH"/>
    <property type="match status" value="1"/>
</dbReference>
<dbReference type="HOGENOM" id="CLU_061126_1_1_0"/>
<evidence type="ECO:0000313" key="4">
    <source>
        <dbReference type="Proteomes" id="UP000002432"/>
    </source>
</evidence>
<dbReference type="PANTHER" id="PTHR34990:SF2">
    <property type="entry name" value="BLL8164 PROTEIN"/>
    <property type="match status" value="1"/>
</dbReference>